<dbReference type="SUPFAM" id="SSF89796">
    <property type="entry name" value="CoA-transferase family III (CaiB/BaiF)"/>
    <property type="match status" value="2"/>
</dbReference>
<evidence type="ECO:0000256" key="1">
    <source>
        <dbReference type="ARBA" id="ARBA00022679"/>
    </source>
</evidence>
<organism evidence="2">
    <name type="scientific">marine metagenome</name>
    <dbReference type="NCBI Taxonomy" id="408172"/>
    <lineage>
        <taxon>unclassified sequences</taxon>
        <taxon>metagenomes</taxon>
        <taxon>ecological metagenomes</taxon>
    </lineage>
</organism>
<dbReference type="PANTHER" id="PTHR48207:SF3">
    <property type="entry name" value="SUCCINATE--HYDROXYMETHYLGLUTARATE COA-TRANSFERASE"/>
    <property type="match status" value="1"/>
</dbReference>
<proteinExistence type="predicted"/>
<sequence>MGINEGLLSGCRVVEIAHPLTEYAGLVLAGLGADVYLVEPPQGSATRYRNPRVPGAGDSLRGSIAFLSRNTNKKSVVIDSSNGDDRDLLNRLIERSDVLIASRESELAWCVDHETVPTAVTITDERRLGTSSIVSFAASGGLASSGWPHQPPCNAPSWLALDGTSIYAATMALMGTLTYRRGGGVMRYEIPFEEAAVAAITPWTRPLYSYGMHAAGQGIATARLGAAALPIYEALDGYVRALAVTPGQWNAFVEVLGCPEDLVGGPWADPTFRMENADALYMVCSEITRTMRVDDLFQRGQSLGLTITPVYSLSAFRKDPHVTGRELFTSIDDPDFGTLELMRPPIRIGESNDKTTVVPAPALGSANLEIVEILKEPRPKIVPRVDAVDPARPLVGMRVLQLGVGAVVPEAASLLGLFGADVIKVESAIRVDFLRQMGLNGYMDVNNCPTFNQLNLGTRSVAVDMTQERGKGLVRDLAELCDVVMENMRGGVVGRWGLDYEGASAACADVVYLSSQGLGRGLYDGFQTYGPNLQTFSGVTSQWSHPDDPYPVGTNLNHPDHMAGKQALVPLLAALIKRDNDGQGCFIEAAQFETAAYLIGDRFLQQFYEDGDIPPLGNASMDMAPHGCYQVEDEGRWVAFAVEDDVQWLRVRDIVNEPWMEDPTYTSVAGRLAASDELDVRFSEWAKTKRLDEVETIMRTAEVPCSRVVTGDDMATDTRAHASGFFPSVSHPSAETRQYTGIPVLLQGQGRPATRRPPLLGEHTEQVLYELLRLTPSEVNTLMAEKTVGC</sequence>
<reference evidence="2" key="1">
    <citation type="submission" date="2018-05" db="EMBL/GenBank/DDBJ databases">
        <authorList>
            <person name="Lanie J.A."/>
            <person name="Ng W.-L."/>
            <person name="Kazmierczak K.M."/>
            <person name="Andrzejewski T.M."/>
            <person name="Davidsen T.M."/>
            <person name="Wayne K.J."/>
            <person name="Tettelin H."/>
            <person name="Glass J.I."/>
            <person name="Rusch D."/>
            <person name="Podicherti R."/>
            <person name="Tsui H.-C.T."/>
            <person name="Winkler M.E."/>
        </authorList>
    </citation>
    <scope>NUCLEOTIDE SEQUENCE</scope>
</reference>
<dbReference type="GO" id="GO:0008410">
    <property type="term" value="F:CoA-transferase activity"/>
    <property type="evidence" value="ECO:0007669"/>
    <property type="project" value="TreeGrafter"/>
</dbReference>
<name>A0A381P9B8_9ZZZZ</name>
<dbReference type="InterPro" id="IPR044855">
    <property type="entry name" value="CoA-Trfase_III_dom3_sf"/>
</dbReference>
<protein>
    <recommendedName>
        <fullName evidence="3">CoA transferase</fullName>
    </recommendedName>
</protein>
<dbReference type="InterPro" id="IPR023606">
    <property type="entry name" value="CoA-Trfase_III_dom_1_sf"/>
</dbReference>
<dbReference type="InterPro" id="IPR003673">
    <property type="entry name" value="CoA-Trfase_fam_III"/>
</dbReference>
<dbReference type="Gene3D" id="3.40.50.10540">
    <property type="entry name" value="Crotonobetainyl-coa:carnitine coa-transferase, domain 1"/>
    <property type="match status" value="3"/>
</dbReference>
<evidence type="ECO:0008006" key="3">
    <source>
        <dbReference type="Google" id="ProtNLM"/>
    </source>
</evidence>
<dbReference type="EMBL" id="UINC01000853">
    <property type="protein sequence ID" value="SUZ62183.1"/>
    <property type="molecule type" value="Genomic_DNA"/>
</dbReference>
<accession>A0A381P9B8</accession>
<gene>
    <name evidence="2" type="ORF">METZ01_LOCUS15037</name>
</gene>
<dbReference type="Gene3D" id="3.30.1540.10">
    <property type="entry name" value="formyl-coa transferase, domain 3"/>
    <property type="match status" value="2"/>
</dbReference>
<keyword evidence="1" id="KW-0808">Transferase</keyword>
<evidence type="ECO:0000313" key="2">
    <source>
        <dbReference type="EMBL" id="SUZ62183.1"/>
    </source>
</evidence>
<dbReference type="InterPro" id="IPR050483">
    <property type="entry name" value="CoA-transferase_III_domain"/>
</dbReference>
<dbReference type="PANTHER" id="PTHR48207">
    <property type="entry name" value="SUCCINATE--HYDROXYMETHYLGLUTARATE COA-TRANSFERASE"/>
    <property type="match status" value="1"/>
</dbReference>
<dbReference type="AlphaFoldDB" id="A0A381P9B8"/>
<dbReference type="Pfam" id="PF02515">
    <property type="entry name" value="CoA_transf_3"/>
    <property type="match status" value="3"/>
</dbReference>